<comment type="pathway">
    <text evidence="3">Quinol/quinone metabolism; 1,4-dihydroxy-2-naphthoate biosynthesis; 1,4-dihydroxy-2-naphthoate from chorismate: step 3/7.</text>
</comment>
<dbReference type="InterPro" id="IPR022485">
    <property type="entry name" value="SHCHC_synthase_MenH"/>
</dbReference>
<comment type="function">
    <text evidence="3">Catalyzes a proton abstraction reaction that results in 2,5-elimination of pyruvate from 2-succinyl-5-enolpyruvyl-6-hydroxy-3-cyclohexene-1-carboxylate (SEPHCHC) and the formation of 2-succinyl-6-hydroxy-2,4-cyclohexadiene-1-carboxylate (SHCHC).</text>
</comment>
<sequence>MAGKTTLGNYHWHYSLQGDPSQPLVLFLHGFLGDCHDFDSVISLLANQFCCLAVDLPGHGKTKVRGGNEPYAMPQTAQGLVQLLEQLEISPCSLVGYSMGGRLALYLALNFPQFFHRVGLESASPGLKTAAERSQRRDHDARLAEQLETENFSDFLRRWYDQPLFTSLKQHPDFEQIVERRLDNHPQELAQSLRYLSTGRQPSLWERLPENQLPLLLLVGEQDTKFRAINTEMANLCPKTTLSILPNCGHNIHWENPHRFAQQLRQFLAIAPDASKDTQRQNLCNINI</sequence>
<dbReference type="SUPFAM" id="SSF53474">
    <property type="entry name" value="alpha/beta-Hydrolases"/>
    <property type="match status" value="1"/>
</dbReference>
<dbReference type="RefSeq" id="WP_190440169.1">
    <property type="nucleotide sequence ID" value="NZ_JAMPKM010000014.1"/>
</dbReference>
<dbReference type="PANTHER" id="PTHR42916:SF1">
    <property type="entry name" value="PROTEIN PHYLLO, CHLOROPLASTIC"/>
    <property type="match status" value="1"/>
</dbReference>
<organism evidence="5 6">
    <name type="scientific">Trichocoleus desertorum GB2-A4</name>
    <dbReference type="NCBI Taxonomy" id="2933944"/>
    <lineage>
        <taxon>Bacteria</taxon>
        <taxon>Bacillati</taxon>
        <taxon>Cyanobacteriota</taxon>
        <taxon>Cyanophyceae</taxon>
        <taxon>Leptolyngbyales</taxon>
        <taxon>Trichocoleusaceae</taxon>
        <taxon>Trichocoleus</taxon>
    </lineage>
</organism>
<dbReference type="HAMAP" id="MF_01660">
    <property type="entry name" value="MenH"/>
    <property type="match status" value="1"/>
</dbReference>
<evidence type="ECO:0000256" key="1">
    <source>
        <dbReference type="ARBA" id="ARBA00022428"/>
    </source>
</evidence>
<keyword evidence="2 3" id="KW-0456">Lyase</keyword>
<keyword evidence="1" id="KW-0474">Menaquinone biosynthesis</keyword>
<dbReference type="Pfam" id="PF00561">
    <property type="entry name" value="Abhydrolase_1"/>
    <property type="match status" value="1"/>
</dbReference>
<dbReference type="EC" id="4.2.99.20" evidence="3"/>
<keyword evidence="6" id="KW-1185">Reference proteome</keyword>
<comment type="similarity">
    <text evidence="3">Belongs to the AB hydrolase superfamily. MenH family.</text>
</comment>
<dbReference type="Gene3D" id="3.40.50.1820">
    <property type="entry name" value="alpha/beta hydrolase"/>
    <property type="match status" value="1"/>
</dbReference>
<evidence type="ECO:0000256" key="3">
    <source>
        <dbReference type="HAMAP-Rule" id="MF_01660"/>
    </source>
</evidence>
<protein>
    <recommendedName>
        <fullName evidence="3">Putative 2-succinyl-6-hydroxy-2,4-cyclohexadiene-1-carboxylate synthase</fullName>
        <shortName evidence="3">SHCHC synthase</shortName>
        <ecNumber evidence="3">4.2.99.20</ecNumber>
    </recommendedName>
</protein>
<reference evidence="5 6" key="1">
    <citation type="submission" date="2022-04" db="EMBL/GenBank/DDBJ databases">
        <title>Positive selection, recombination, and allopatry shape intraspecific diversity of widespread and dominant cyanobacteria.</title>
        <authorList>
            <person name="Wei J."/>
            <person name="Shu W."/>
            <person name="Hu C."/>
        </authorList>
    </citation>
    <scope>NUCLEOTIDE SEQUENCE [LARGE SCALE GENOMIC DNA]</scope>
    <source>
        <strain evidence="5 6">GB2-A4</strain>
    </source>
</reference>
<dbReference type="InterPro" id="IPR000073">
    <property type="entry name" value="AB_hydrolase_1"/>
</dbReference>
<dbReference type="PANTHER" id="PTHR42916">
    <property type="entry name" value="2-SUCCINYL-5-ENOLPYRUVYL-6-HYDROXY-3-CYCLOHEXENE-1-CARBOXYLATE SYNTHASE"/>
    <property type="match status" value="1"/>
</dbReference>
<gene>
    <name evidence="3 5" type="primary">menH</name>
    <name evidence="5" type="ORF">NC998_20250</name>
</gene>
<comment type="subunit">
    <text evidence="3">Monomer.</text>
</comment>
<dbReference type="InterPro" id="IPR029058">
    <property type="entry name" value="AB_hydrolase_fold"/>
</dbReference>
<comment type="caution">
    <text evidence="5">The sequence shown here is derived from an EMBL/GenBank/DDBJ whole genome shotgun (WGS) entry which is preliminary data.</text>
</comment>
<dbReference type="EMBL" id="JAMPKM010000014">
    <property type="protein sequence ID" value="MEP0819436.1"/>
    <property type="molecule type" value="Genomic_DNA"/>
</dbReference>
<comment type="catalytic activity">
    <reaction evidence="3">
        <text>5-enolpyruvoyl-6-hydroxy-2-succinyl-cyclohex-3-ene-1-carboxylate = (1R,6R)-6-hydroxy-2-succinyl-cyclohexa-2,4-diene-1-carboxylate + pyruvate</text>
        <dbReference type="Rhea" id="RHEA:25597"/>
        <dbReference type="ChEBI" id="CHEBI:15361"/>
        <dbReference type="ChEBI" id="CHEBI:58689"/>
        <dbReference type="ChEBI" id="CHEBI:58818"/>
        <dbReference type="EC" id="4.2.99.20"/>
    </reaction>
</comment>
<accession>A0ABV0JCD6</accession>
<dbReference type="Proteomes" id="UP001464891">
    <property type="component" value="Unassembled WGS sequence"/>
</dbReference>
<proteinExistence type="inferred from homology"/>
<feature type="domain" description="AB hydrolase-1" evidence="4">
    <location>
        <begin position="23"/>
        <end position="257"/>
    </location>
</feature>
<dbReference type="NCBIfam" id="TIGR03695">
    <property type="entry name" value="menH_SHCHC"/>
    <property type="match status" value="1"/>
</dbReference>
<evidence type="ECO:0000313" key="6">
    <source>
        <dbReference type="Proteomes" id="UP001464891"/>
    </source>
</evidence>
<evidence type="ECO:0000259" key="4">
    <source>
        <dbReference type="Pfam" id="PF00561"/>
    </source>
</evidence>
<name>A0ABV0JCD6_9CYAN</name>
<dbReference type="PRINTS" id="PR00111">
    <property type="entry name" value="ABHYDROLASE"/>
</dbReference>
<comment type="pathway">
    <text evidence="3">Cofactor biosynthesis; phylloquinone biosynthesis.</text>
</comment>
<evidence type="ECO:0000313" key="5">
    <source>
        <dbReference type="EMBL" id="MEP0819436.1"/>
    </source>
</evidence>
<dbReference type="GO" id="GO:0070205">
    <property type="term" value="F:2-succinyl-6-hydroxy-2,4-cyclohexadiene-1-carboxylate synthase activity"/>
    <property type="evidence" value="ECO:0007669"/>
    <property type="project" value="UniProtKB-EC"/>
</dbReference>
<evidence type="ECO:0000256" key="2">
    <source>
        <dbReference type="ARBA" id="ARBA00023239"/>
    </source>
</evidence>